<dbReference type="Pfam" id="PF07715">
    <property type="entry name" value="Plug"/>
    <property type="match status" value="1"/>
</dbReference>
<proteinExistence type="inferred from homology"/>
<evidence type="ECO:0000259" key="9">
    <source>
        <dbReference type="Pfam" id="PF07715"/>
    </source>
</evidence>
<comment type="subcellular location">
    <subcellularLocation>
        <location evidence="1 7">Cell outer membrane</location>
        <topology evidence="1 7">Multi-pass membrane protein</topology>
    </subcellularLocation>
</comment>
<dbReference type="SUPFAM" id="SSF49464">
    <property type="entry name" value="Carboxypeptidase regulatory domain-like"/>
    <property type="match status" value="1"/>
</dbReference>
<protein>
    <submittedName>
        <fullName evidence="10">TonB-linked SusC/RagA family outer membrane protein</fullName>
    </submittedName>
</protein>
<evidence type="ECO:0000256" key="5">
    <source>
        <dbReference type="ARBA" id="ARBA00023136"/>
    </source>
</evidence>
<dbReference type="PROSITE" id="PS52016">
    <property type="entry name" value="TONB_DEPENDENT_REC_3"/>
    <property type="match status" value="1"/>
</dbReference>
<feature type="domain" description="TonB-dependent receptor plug" evidence="9">
    <location>
        <begin position="112"/>
        <end position="219"/>
    </location>
</feature>
<name>A0A2S4N9Z7_9FLAO</name>
<dbReference type="Gene3D" id="2.60.40.1120">
    <property type="entry name" value="Carboxypeptidase-like, regulatory domain"/>
    <property type="match status" value="1"/>
</dbReference>
<dbReference type="InterPro" id="IPR037066">
    <property type="entry name" value="Plug_dom_sf"/>
</dbReference>
<sequence>MRSKFKWIFTLLLAFTMQFSFAQEKTVTGTVTDGKLPLSGANVKNGSRGVQTDADGKFAIKANVGDVLTVTSVGFEKQTVKVGSSNNYNVKMNSSENILDDVVVVAYGKQKKEAITGSVGVVKSAEITKTTTSNAMQGLVGKIAGVQVVNNNGMPGDAPILRIRGISSINGQSSPLYVVDGAPFNGDLASINNADIESISVLKDASAAALYGSRGANGVVIVTTKKGKKGKLNVTFDSRVGFTSRAVKEMNLISDEKNYYEAYFQLMKNDLMFNGGLSNIDAATNAASTLISGSPYSLGYNAFNIANNQLINPNTGKVNGNPSLKWNEDYADFLFGSGVYQNSYLSVSGGNENTIHMFSVGYEKNEGYVVNSGFEKISTRMSIDSKISDYFKIGGTSSYSHTVQNYLDGYTGGTTYSNPFAWTRATAPIYPVHLYDNNGVQAFDSNGNPIYDDGTGNNGDPNYNVRPYASLQNPYATALYDIKEFKADNLFTNGYFKVNFSKDFDFNYSVTGELYNTNDRSMDTPLYGDAVNRGGDVSYSNSRIFALTQQQLLSYRKNYKNHNFDILLGHENMQRRNDFVSASRSKLLLPDSPYVNQAAVITGNGAGTTFYETEAYLARLNYDYKGKYFLNSNFRRDASSRFHPDNKWGNFYGVGLAWVLSKEAFMSNVKWIDSFKLKSSYGEQGNDNIANTALGFTALRPYDDEYVVNSTFDASLPFSFTITPFQGNKEITWEKKKNTNIGFEFEGFKRRIKIDAEYFIQKSKDLLYLRPLSPSSGRQYKPENIGDMQNVGYEISVDANIIKNKDWKIDLSANTTTYKNKITRLIDNGKPNNFQVSGIRILEEGGSVYDFYMREFVGVNPASGASQYLKDDGTITENYSEATLNKIGKTSIPDFFGGFGLNTVYKNFDISVNFAYQFGGYGYDSNYMDRMSGGLGENIHSDFYNTWTPENTNASLPRMDVEDSKLNYGTSTLGLIKSDYLSIQNIALGYNFNKSYVQKIGLNNLRFYALIDNVHLWSKRQGYDPRLSLTGGSDNKYSLLRTISLGVNVQF</sequence>
<dbReference type="InterPro" id="IPR012910">
    <property type="entry name" value="Plug_dom"/>
</dbReference>
<dbReference type="NCBIfam" id="TIGR04056">
    <property type="entry name" value="OMP_RagA_SusC"/>
    <property type="match status" value="1"/>
</dbReference>
<organism evidence="10 11">
    <name type="scientific">Flavobacterium croceum DSM 17960</name>
    <dbReference type="NCBI Taxonomy" id="1121886"/>
    <lineage>
        <taxon>Bacteria</taxon>
        <taxon>Pseudomonadati</taxon>
        <taxon>Bacteroidota</taxon>
        <taxon>Flavobacteriia</taxon>
        <taxon>Flavobacteriales</taxon>
        <taxon>Flavobacteriaceae</taxon>
        <taxon>Flavobacterium</taxon>
    </lineage>
</organism>
<comment type="similarity">
    <text evidence="7">Belongs to the TonB-dependent receptor family.</text>
</comment>
<dbReference type="AlphaFoldDB" id="A0A2S4N9Z7"/>
<evidence type="ECO:0000256" key="1">
    <source>
        <dbReference type="ARBA" id="ARBA00004571"/>
    </source>
</evidence>
<accession>A0A2S4N9Z7</accession>
<dbReference type="Pfam" id="PF13715">
    <property type="entry name" value="CarbopepD_reg_2"/>
    <property type="match status" value="1"/>
</dbReference>
<dbReference type="InterPro" id="IPR036942">
    <property type="entry name" value="Beta-barrel_TonB_sf"/>
</dbReference>
<dbReference type="NCBIfam" id="TIGR04057">
    <property type="entry name" value="SusC_RagA_signa"/>
    <property type="match status" value="1"/>
</dbReference>
<dbReference type="Gene3D" id="2.40.170.20">
    <property type="entry name" value="TonB-dependent receptor, beta-barrel domain"/>
    <property type="match status" value="1"/>
</dbReference>
<keyword evidence="8" id="KW-0732">Signal</keyword>
<keyword evidence="5 7" id="KW-0472">Membrane</keyword>
<dbReference type="InterPro" id="IPR023997">
    <property type="entry name" value="TonB-dep_OMP_SusC/RagA_CS"/>
</dbReference>
<dbReference type="Proteomes" id="UP000237056">
    <property type="component" value="Unassembled WGS sequence"/>
</dbReference>
<evidence type="ECO:0000256" key="7">
    <source>
        <dbReference type="PROSITE-ProRule" id="PRU01360"/>
    </source>
</evidence>
<keyword evidence="2 7" id="KW-0813">Transport</keyword>
<evidence type="ECO:0000256" key="3">
    <source>
        <dbReference type="ARBA" id="ARBA00022452"/>
    </source>
</evidence>
<keyword evidence="4 7" id="KW-0812">Transmembrane</keyword>
<keyword evidence="11" id="KW-1185">Reference proteome</keyword>
<evidence type="ECO:0000256" key="8">
    <source>
        <dbReference type="SAM" id="SignalP"/>
    </source>
</evidence>
<dbReference type="Gene3D" id="2.170.130.10">
    <property type="entry name" value="TonB-dependent receptor, plug domain"/>
    <property type="match status" value="1"/>
</dbReference>
<dbReference type="EMBL" id="PQNY01000003">
    <property type="protein sequence ID" value="POS02508.1"/>
    <property type="molecule type" value="Genomic_DNA"/>
</dbReference>
<evidence type="ECO:0000256" key="4">
    <source>
        <dbReference type="ARBA" id="ARBA00022692"/>
    </source>
</evidence>
<gene>
    <name evidence="10" type="ORF">Q361_10314</name>
</gene>
<keyword evidence="6 7" id="KW-0998">Cell outer membrane</keyword>
<dbReference type="GO" id="GO:0009279">
    <property type="term" value="C:cell outer membrane"/>
    <property type="evidence" value="ECO:0007669"/>
    <property type="project" value="UniProtKB-SubCell"/>
</dbReference>
<evidence type="ECO:0000256" key="2">
    <source>
        <dbReference type="ARBA" id="ARBA00022448"/>
    </source>
</evidence>
<evidence type="ECO:0000313" key="10">
    <source>
        <dbReference type="EMBL" id="POS02508.1"/>
    </source>
</evidence>
<comment type="caution">
    <text evidence="10">The sequence shown here is derived from an EMBL/GenBank/DDBJ whole genome shotgun (WGS) entry which is preliminary data.</text>
</comment>
<dbReference type="InterPro" id="IPR023996">
    <property type="entry name" value="TonB-dep_OMP_SusC/RagA"/>
</dbReference>
<dbReference type="InterPro" id="IPR008969">
    <property type="entry name" value="CarboxyPept-like_regulatory"/>
</dbReference>
<dbReference type="InterPro" id="IPR039426">
    <property type="entry name" value="TonB-dep_rcpt-like"/>
</dbReference>
<evidence type="ECO:0000313" key="11">
    <source>
        <dbReference type="Proteomes" id="UP000237056"/>
    </source>
</evidence>
<evidence type="ECO:0000256" key="6">
    <source>
        <dbReference type="ARBA" id="ARBA00023237"/>
    </source>
</evidence>
<reference evidence="10 11" key="1">
    <citation type="submission" date="2018-01" db="EMBL/GenBank/DDBJ databases">
        <title>Genomic Encyclopedia of Type Strains, Phase I: the one thousand microbial genomes (KMG-I) project.</title>
        <authorList>
            <person name="Goeker M."/>
        </authorList>
    </citation>
    <scope>NUCLEOTIDE SEQUENCE [LARGE SCALE GENOMIC DNA]</scope>
    <source>
        <strain evidence="10 11">DSM 17960</strain>
    </source>
</reference>
<feature type="signal peptide" evidence="8">
    <location>
        <begin position="1"/>
        <end position="22"/>
    </location>
</feature>
<keyword evidence="3 7" id="KW-1134">Transmembrane beta strand</keyword>
<dbReference type="RefSeq" id="WP_245874597.1">
    <property type="nucleotide sequence ID" value="NZ_PQNY01000003.1"/>
</dbReference>
<dbReference type="SUPFAM" id="SSF56935">
    <property type="entry name" value="Porins"/>
    <property type="match status" value="1"/>
</dbReference>
<feature type="chain" id="PRO_5015571529" evidence="8">
    <location>
        <begin position="23"/>
        <end position="1051"/>
    </location>
</feature>